<dbReference type="Proteomes" id="UP000637788">
    <property type="component" value="Unassembled WGS sequence"/>
</dbReference>
<reference evidence="3" key="2">
    <citation type="submission" date="2020-09" db="EMBL/GenBank/DDBJ databases">
        <authorList>
            <person name="Sun Q."/>
            <person name="Ohkuma M."/>
        </authorList>
    </citation>
    <scope>NUCLEOTIDE SEQUENCE</scope>
    <source>
        <strain evidence="3">JCM 3035</strain>
    </source>
</reference>
<feature type="compositionally biased region" description="Low complexity" evidence="1">
    <location>
        <begin position="150"/>
        <end position="160"/>
    </location>
</feature>
<feature type="region of interest" description="Disordered" evidence="1">
    <location>
        <begin position="143"/>
        <end position="168"/>
    </location>
</feature>
<dbReference type="InterPro" id="IPR001387">
    <property type="entry name" value="Cro/C1-type_HTH"/>
</dbReference>
<evidence type="ECO:0000313" key="4">
    <source>
        <dbReference type="Proteomes" id="UP000637788"/>
    </source>
</evidence>
<keyword evidence="2" id="KW-0812">Transmembrane</keyword>
<dbReference type="RefSeq" id="WP_189325863.1">
    <property type="nucleotide sequence ID" value="NZ_BMPQ01000026.1"/>
</dbReference>
<dbReference type="CDD" id="cd00093">
    <property type="entry name" value="HTH_XRE"/>
    <property type="match status" value="1"/>
</dbReference>
<reference evidence="3" key="1">
    <citation type="journal article" date="2014" name="Int. J. Syst. Evol. Microbiol.">
        <title>Complete genome sequence of Corynebacterium casei LMG S-19264T (=DSM 44701T), isolated from a smear-ripened cheese.</title>
        <authorList>
            <consortium name="US DOE Joint Genome Institute (JGI-PGF)"/>
            <person name="Walter F."/>
            <person name="Albersmeier A."/>
            <person name="Kalinowski J."/>
            <person name="Ruckert C."/>
        </authorList>
    </citation>
    <scope>NUCLEOTIDE SEQUENCE</scope>
    <source>
        <strain evidence="3">JCM 3035</strain>
    </source>
</reference>
<evidence type="ECO:0000256" key="1">
    <source>
        <dbReference type="SAM" id="MobiDB-lite"/>
    </source>
</evidence>
<dbReference type="InterPro" id="IPR021224">
    <property type="entry name" value="DUF2690"/>
</dbReference>
<dbReference type="GO" id="GO:0003677">
    <property type="term" value="F:DNA binding"/>
    <property type="evidence" value="ECO:0007669"/>
    <property type="project" value="InterPro"/>
</dbReference>
<feature type="compositionally biased region" description="Gly residues" evidence="1">
    <location>
        <begin position="83"/>
        <end position="92"/>
    </location>
</feature>
<keyword evidence="2" id="KW-1133">Transmembrane helix</keyword>
<dbReference type="InterPro" id="IPR010982">
    <property type="entry name" value="Lambda_DNA-bd_dom_sf"/>
</dbReference>
<feature type="compositionally biased region" description="Low complexity" evidence="1">
    <location>
        <begin position="93"/>
        <end position="106"/>
    </location>
</feature>
<evidence type="ECO:0008006" key="5">
    <source>
        <dbReference type="Google" id="ProtNLM"/>
    </source>
</evidence>
<dbReference type="Pfam" id="PF10901">
    <property type="entry name" value="DUF2690"/>
    <property type="match status" value="1"/>
</dbReference>
<accession>A0A917RCJ5</accession>
<comment type="caution">
    <text evidence="3">The sequence shown here is derived from an EMBL/GenBank/DDBJ whole genome shotgun (WGS) entry which is preliminary data.</text>
</comment>
<sequence length="279" mass="29620">MTGPTPSPERARLAAALRELKVCTGLSLAGLAERTAYSKSSWDRYLGGKALPPRQAVQDLCRLAREPDSRCLALWEIAESGWSGRGTDGTGTGTTSIPAPTSAPTPQEDTRTGHKRAVMAVLASVCAVAVGSVTVALLLLPRQDAEPRSSRSPSPASSAPGPRCRGNTCEGQNPSHMYCHDADTLATRRTATGAWMQLHYSEKCEASWARTWSTRIGDRLEMTAGGPVRSADITDDIDTESYVFTDMAATRPGTTVRACLLSGASGKKECVSAPLEAQR</sequence>
<dbReference type="AlphaFoldDB" id="A0A917RCJ5"/>
<proteinExistence type="predicted"/>
<dbReference type="SUPFAM" id="SSF47413">
    <property type="entry name" value="lambda repressor-like DNA-binding domains"/>
    <property type="match status" value="1"/>
</dbReference>
<protein>
    <recommendedName>
        <fullName evidence="5">HTH cro/C1-type domain-containing protein</fullName>
    </recommendedName>
</protein>
<feature type="transmembrane region" description="Helical" evidence="2">
    <location>
        <begin position="117"/>
        <end position="140"/>
    </location>
</feature>
<keyword evidence="2" id="KW-0472">Membrane</keyword>
<feature type="region of interest" description="Disordered" evidence="1">
    <location>
        <begin position="83"/>
        <end position="112"/>
    </location>
</feature>
<organism evidence="3 4">
    <name type="scientific">Streptomyces flaveus</name>
    <dbReference type="NCBI Taxonomy" id="66370"/>
    <lineage>
        <taxon>Bacteria</taxon>
        <taxon>Bacillati</taxon>
        <taxon>Actinomycetota</taxon>
        <taxon>Actinomycetes</taxon>
        <taxon>Kitasatosporales</taxon>
        <taxon>Streptomycetaceae</taxon>
        <taxon>Streptomyces</taxon>
        <taxon>Streptomyces aurantiacus group</taxon>
    </lineage>
</organism>
<dbReference type="Pfam" id="PF13560">
    <property type="entry name" value="HTH_31"/>
    <property type="match status" value="1"/>
</dbReference>
<evidence type="ECO:0000256" key="2">
    <source>
        <dbReference type="SAM" id="Phobius"/>
    </source>
</evidence>
<evidence type="ECO:0000313" key="3">
    <source>
        <dbReference type="EMBL" id="GGL00162.1"/>
    </source>
</evidence>
<name>A0A917RCJ5_9ACTN</name>
<keyword evidence="4" id="KW-1185">Reference proteome</keyword>
<gene>
    <name evidence="3" type="ORF">GCM10010094_71030</name>
</gene>
<dbReference type="EMBL" id="BMPQ01000026">
    <property type="protein sequence ID" value="GGL00162.1"/>
    <property type="molecule type" value="Genomic_DNA"/>
</dbReference>